<comment type="similarity">
    <text evidence="1">Belongs to the intradiol ring-cleavage dioxygenase family.</text>
</comment>
<comment type="caution">
    <text evidence="5">The sequence shown here is derived from an EMBL/GenBank/DDBJ whole genome shotgun (WGS) entry which is preliminary data.</text>
</comment>
<keyword evidence="3 5" id="KW-0560">Oxidoreductase</keyword>
<dbReference type="EMBL" id="JACHJB010000002">
    <property type="protein sequence ID" value="MBB6348802.1"/>
    <property type="molecule type" value="Genomic_DNA"/>
</dbReference>
<feature type="domain" description="Intradiol ring-cleavage dioxygenases" evidence="4">
    <location>
        <begin position="10"/>
        <end position="98"/>
    </location>
</feature>
<dbReference type="SUPFAM" id="SSF49482">
    <property type="entry name" value="Aromatic compound dioxygenase"/>
    <property type="match status" value="1"/>
</dbReference>
<dbReference type="RefSeq" id="WP_185086479.1">
    <property type="nucleotide sequence ID" value="NZ_JACHJB010000002.1"/>
</dbReference>
<dbReference type="Pfam" id="PF00775">
    <property type="entry name" value="Dioxygenase_C"/>
    <property type="match status" value="1"/>
</dbReference>
<dbReference type="InterPro" id="IPR000627">
    <property type="entry name" value="Intradiol_dOase_C"/>
</dbReference>
<organism evidence="5 6">
    <name type="scientific">Nonomuraea muscovyensis</name>
    <dbReference type="NCBI Taxonomy" id="1124761"/>
    <lineage>
        <taxon>Bacteria</taxon>
        <taxon>Bacillati</taxon>
        <taxon>Actinomycetota</taxon>
        <taxon>Actinomycetes</taxon>
        <taxon>Streptosporangiales</taxon>
        <taxon>Streptosporangiaceae</taxon>
        <taxon>Nonomuraea</taxon>
    </lineage>
</organism>
<reference evidence="5 6" key="1">
    <citation type="submission" date="2020-08" db="EMBL/GenBank/DDBJ databases">
        <title>Sequencing the genomes of 1000 actinobacteria strains.</title>
        <authorList>
            <person name="Klenk H.-P."/>
        </authorList>
    </citation>
    <scope>NUCLEOTIDE SEQUENCE [LARGE SCALE GENOMIC DNA]</scope>
    <source>
        <strain evidence="5 6">DSM 45913</strain>
    </source>
</reference>
<evidence type="ECO:0000259" key="4">
    <source>
        <dbReference type="Pfam" id="PF00775"/>
    </source>
</evidence>
<evidence type="ECO:0000256" key="2">
    <source>
        <dbReference type="ARBA" id="ARBA00022964"/>
    </source>
</evidence>
<dbReference type="InterPro" id="IPR050770">
    <property type="entry name" value="Intradiol_RC_Dioxygenase"/>
</dbReference>
<protein>
    <submittedName>
        <fullName evidence="5">Protocatechuate 3,4-dioxygenase alpha subunit</fullName>
        <ecNumber evidence="5">1.13.11.3</ecNumber>
    </submittedName>
</protein>
<dbReference type="Proteomes" id="UP000583800">
    <property type="component" value="Unassembled WGS sequence"/>
</dbReference>
<dbReference type="InterPro" id="IPR015889">
    <property type="entry name" value="Intradiol_dOase_core"/>
</dbReference>
<keyword evidence="2 5" id="KW-0223">Dioxygenase</keyword>
<proteinExistence type="inferred from homology"/>
<dbReference type="GO" id="GO:0018578">
    <property type="term" value="F:protocatechuate 3,4-dioxygenase activity"/>
    <property type="evidence" value="ECO:0007669"/>
    <property type="project" value="UniProtKB-EC"/>
</dbReference>
<gene>
    <name evidence="5" type="ORF">FHU36_005347</name>
</gene>
<accession>A0A7X0C5L6</accession>
<evidence type="ECO:0000256" key="1">
    <source>
        <dbReference type="ARBA" id="ARBA00007825"/>
    </source>
</evidence>
<name>A0A7X0C5L6_9ACTN</name>
<dbReference type="AlphaFoldDB" id="A0A7X0C5L6"/>
<dbReference type="EC" id="1.13.11.3" evidence="5"/>
<dbReference type="Gene3D" id="2.60.130.10">
    <property type="entry name" value="Aromatic compound dioxygenase"/>
    <property type="match status" value="1"/>
</dbReference>
<dbReference type="GO" id="GO:0008199">
    <property type="term" value="F:ferric iron binding"/>
    <property type="evidence" value="ECO:0007669"/>
    <property type="project" value="InterPro"/>
</dbReference>
<dbReference type="PANTHER" id="PTHR33711:SF9">
    <property type="entry name" value="PROTOCATECHUATE 3,4-DIOXYGENASE ALPHA CHAIN"/>
    <property type="match status" value="1"/>
</dbReference>
<sequence length="167" mass="17926">MTITPSQTVGPFFAHALPYPHDWELVPPGHPGAITLEGRVLDGAGDPVPDALLELWLGRTGDRGALRRGDGGVSGFGRCATAPDGTYRFRTAPPAGPYLSLQIFARGLLRSVLTRVYLADVPDPLLDGLDPARRATLLATPLDTRSGDAYQFDVRLQGEGETVFLDF</sequence>
<dbReference type="PANTHER" id="PTHR33711">
    <property type="entry name" value="DIOXYGENASE, PUTATIVE (AFU_ORTHOLOGUE AFUA_2G02910)-RELATED"/>
    <property type="match status" value="1"/>
</dbReference>
<evidence type="ECO:0000313" key="5">
    <source>
        <dbReference type="EMBL" id="MBB6348802.1"/>
    </source>
</evidence>
<keyword evidence="6" id="KW-1185">Reference proteome</keyword>
<evidence type="ECO:0000313" key="6">
    <source>
        <dbReference type="Proteomes" id="UP000583800"/>
    </source>
</evidence>
<evidence type="ECO:0000256" key="3">
    <source>
        <dbReference type="ARBA" id="ARBA00023002"/>
    </source>
</evidence>